<feature type="non-terminal residue" evidence="2">
    <location>
        <position position="282"/>
    </location>
</feature>
<proteinExistence type="predicted"/>
<accession>X1RK99</accession>
<reference evidence="2" key="1">
    <citation type="journal article" date="2014" name="Front. Microbiol.">
        <title>High frequency of phylogenetically diverse reductive dehalogenase-homologous genes in deep subseafloor sedimentary metagenomes.</title>
        <authorList>
            <person name="Kawai M."/>
            <person name="Futagami T."/>
            <person name="Toyoda A."/>
            <person name="Takaki Y."/>
            <person name="Nishi S."/>
            <person name="Hori S."/>
            <person name="Arai W."/>
            <person name="Tsubouchi T."/>
            <person name="Morono Y."/>
            <person name="Uchiyama I."/>
            <person name="Ito T."/>
            <person name="Fujiyama A."/>
            <person name="Inagaki F."/>
            <person name="Takami H."/>
        </authorList>
    </citation>
    <scope>NUCLEOTIDE SEQUENCE</scope>
    <source>
        <strain evidence="2">Expedition CK06-06</strain>
    </source>
</reference>
<dbReference type="EMBL" id="BARW01009484">
    <property type="protein sequence ID" value="GAI81043.1"/>
    <property type="molecule type" value="Genomic_DNA"/>
</dbReference>
<dbReference type="Pfam" id="PF18863">
    <property type="entry name" value="AbiJ_NTD4"/>
    <property type="match status" value="1"/>
</dbReference>
<evidence type="ECO:0000259" key="1">
    <source>
        <dbReference type="Pfam" id="PF18863"/>
    </source>
</evidence>
<organism evidence="2">
    <name type="scientific">marine sediment metagenome</name>
    <dbReference type="NCBI Taxonomy" id="412755"/>
    <lineage>
        <taxon>unclassified sequences</taxon>
        <taxon>metagenomes</taxon>
        <taxon>ecological metagenomes</taxon>
    </lineage>
</organism>
<feature type="domain" description="HEPN AbiJ-N-terminal" evidence="1">
    <location>
        <begin position="86"/>
        <end position="159"/>
    </location>
</feature>
<name>X1RK99_9ZZZZ</name>
<dbReference type="InterPro" id="IPR049503">
    <property type="entry name" value="AbiJ_NTD4"/>
</dbReference>
<sequence length="282" mass="33517">MDDPYYTQRKRIIDSVPDSELGEDFWIALRTYIDRLTEENYLCQSFPGHCSDGLPIGRDDEVIAARLREEFGRINWPIPPQERPRTQRIFDLLEFFFRHVAKPTKSSYHSYCDGFHPEEYDVAQGRYEYTVEINAMLRRFNHPYRLQKGRIVRIGNELIDDRILATNFKTSDEHLLHLINTAVNNFYDKSGKKKLEGLRSLADAFERLKSMEDADKKRSVEKVVAKLSPVEDIRLHFDEHLRKMTEFSNKYTIRHHEIDKTTLTDDTLLDYLFYSYYNLIVF</sequence>
<protein>
    <recommendedName>
        <fullName evidence="1">HEPN AbiJ-N-terminal domain-containing protein</fullName>
    </recommendedName>
</protein>
<evidence type="ECO:0000313" key="2">
    <source>
        <dbReference type="EMBL" id="GAI81043.1"/>
    </source>
</evidence>
<gene>
    <name evidence="2" type="ORF">S12H4_19061</name>
</gene>
<comment type="caution">
    <text evidence="2">The sequence shown here is derived from an EMBL/GenBank/DDBJ whole genome shotgun (WGS) entry which is preliminary data.</text>
</comment>
<dbReference type="AlphaFoldDB" id="X1RK99"/>